<evidence type="ECO:0000256" key="4">
    <source>
        <dbReference type="ARBA" id="ARBA00022475"/>
    </source>
</evidence>
<dbReference type="EMBL" id="JAATJA010000003">
    <property type="protein sequence ID" value="NJB69083.1"/>
    <property type="molecule type" value="Genomic_DNA"/>
</dbReference>
<keyword evidence="8 11" id="KW-0472">Membrane</keyword>
<feature type="transmembrane region" description="Helical" evidence="11">
    <location>
        <begin position="18"/>
        <end position="36"/>
    </location>
</feature>
<proteinExistence type="predicted"/>
<evidence type="ECO:0000313" key="13">
    <source>
        <dbReference type="Proteomes" id="UP000580856"/>
    </source>
</evidence>
<dbReference type="PANTHER" id="PTHR43298:SF2">
    <property type="entry name" value="FMN_FAD EXPORTER YEEO-RELATED"/>
    <property type="match status" value="1"/>
</dbReference>
<keyword evidence="7" id="KW-0406">Ion transport</keyword>
<feature type="compositionally biased region" description="Polar residues" evidence="10">
    <location>
        <begin position="465"/>
        <end position="474"/>
    </location>
</feature>
<feature type="transmembrane region" description="Helical" evidence="11">
    <location>
        <begin position="42"/>
        <end position="65"/>
    </location>
</feature>
<feature type="transmembrane region" description="Helical" evidence="11">
    <location>
        <begin position="86"/>
        <end position="109"/>
    </location>
</feature>
<reference evidence="12 13" key="1">
    <citation type="submission" date="2020-03" db="EMBL/GenBank/DDBJ databases">
        <title>Genomic Encyclopedia of Type Strains, Phase IV (KMG-IV): sequencing the most valuable type-strain genomes for metagenomic binning, comparative biology and taxonomic classification.</title>
        <authorList>
            <person name="Goeker M."/>
        </authorList>
    </citation>
    <scope>NUCLEOTIDE SEQUENCE [LARGE SCALE GENOMIC DNA]</scope>
    <source>
        <strain evidence="12 13">DSM 24233</strain>
    </source>
</reference>
<feature type="transmembrane region" description="Helical" evidence="11">
    <location>
        <begin position="385"/>
        <end position="402"/>
    </location>
</feature>
<keyword evidence="13" id="KW-1185">Reference proteome</keyword>
<feature type="transmembrane region" description="Helical" evidence="11">
    <location>
        <begin position="422"/>
        <end position="441"/>
    </location>
</feature>
<dbReference type="GO" id="GO:0006811">
    <property type="term" value="P:monoatomic ion transport"/>
    <property type="evidence" value="ECO:0007669"/>
    <property type="project" value="UniProtKB-KW"/>
</dbReference>
<comment type="caution">
    <text evidence="12">The sequence shown here is derived from an EMBL/GenBank/DDBJ whole genome shotgun (WGS) entry which is preliminary data.</text>
</comment>
<feature type="transmembrane region" description="Helical" evidence="11">
    <location>
        <begin position="191"/>
        <end position="209"/>
    </location>
</feature>
<evidence type="ECO:0000256" key="7">
    <source>
        <dbReference type="ARBA" id="ARBA00023065"/>
    </source>
</evidence>
<dbReference type="InterPro" id="IPR048279">
    <property type="entry name" value="MdtK-like"/>
</dbReference>
<evidence type="ECO:0000313" key="12">
    <source>
        <dbReference type="EMBL" id="NJB69083.1"/>
    </source>
</evidence>
<dbReference type="PIRSF" id="PIRSF006603">
    <property type="entry name" value="DinF"/>
    <property type="match status" value="1"/>
</dbReference>
<feature type="transmembrane region" description="Helical" evidence="11">
    <location>
        <begin position="283"/>
        <end position="304"/>
    </location>
</feature>
<dbReference type="GO" id="GO:0042910">
    <property type="term" value="F:xenobiotic transmembrane transporter activity"/>
    <property type="evidence" value="ECO:0007669"/>
    <property type="project" value="InterPro"/>
</dbReference>
<dbReference type="RefSeq" id="WP_167942169.1">
    <property type="nucleotide sequence ID" value="NZ_JAATJA010000003.1"/>
</dbReference>
<name>A0A846QRU0_9BACT</name>
<protein>
    <recommendedName>
        <fullName evidence="9">Multidrug-efflux transporter</fullName>
    </recommendedName>
</protein>
<dbReference type="GO" id="GO:0005886">
    <property type="term" value="C:plasma membrane"/>
    <property type="evidence" value="ECO:0007669"/>
    <property type="project" value="UniProtKB-SubCell"/>
</dbReference>
<dbReference type="InterPro" id="IPR002528">
    <property type="entry name" value="MATE_fam"/>
</dbReference>
<dbReference type="NCBIfam" id="TIGR00797">
    <property type="entry name" value="matE"/>
    <property type="match status" value="1"/>
</dbReference>
<evidence type="ECO:0000256" key="8">
    <source>
        <dbReference type="ARBA" id="ARBA00023136"/>
    </source>
</evidence>
<keyword evidence="3" id="KW-0050">Antiport</keyword>
<evidence type="ECO:0000256" key="10">
    <source>
        <dbReference type="SAM" id="MobiDB-lite"/>
    </source>
</evidence>
<keyword evidence="5 11" id="KW-0812">Transmembrane</keyword>
<dbReference type="PANTHER" id="PTHR43298">
    <property type="entry name" value="MULTIDRUG RESISTANCE PROTEIN NORM-RELATED"/>
    <property type="match status" value="1"/>
</dbReference>
<evidence type="ECO:0000256" key="2">
    <source>
        <dbReference type="ARBA" id="ARBA00022448"/>
    </source>
</evidence>
<keyword evidence="4" id="KW-1003">Cell membrane</keyword>
<keyword evidence="2" id="KW-0813">Transport</keyword>
<evidence type="ECO:0000256" key="1">
    <source>
        <dbReference type="ARBA" id="ARBA00004651"/>
    </source>
</evidence>
<comment type="subcellular location">
    <subcellularLocation>
        <location evidence="1">Cell membrane</location>
        <topology evidence="1">Multi-pass membrane protein</topology>
    </subcellularLocation>
</comment>
<accession>A0A846QRU0</accession>
<dbReference type="Pfam" id="PF01554">
    <property type="entry name" value="MatE"/>
    <property type="match status" value="2"/>
</dbReference>
<sequence>MTDATPYRTIWKLSWPQIIMMFFHFWIGFIDVYVAGKLDSRVQAALGIITSCLFFLLVIAVSVANGSVAAISQSEGGGLHRRARRYVGLCLELALAGGIVIMGAGLLLRDQMLAALRVPQEISAITGDFLQVYALLLPPYYLLLITNAVFRARKEVMYPLYAMIMITVVNTVADFGLGLGLWGLPNLGHKGLAWATFWSVSAGTALNLYRMWRKGMLDADVFPPLRWIRRALPYLFRVAWPSGLMQILWQTGYLVLFAITASLPVGNIDALAGMTAGIRVESLLFLPGFAFNMTASVLVGNSLGAGRPDEARRYGLRIWAIGATAMSLVSLVVWQFVRPLAAFLTPEAAVQAQMIDYLLYNMLAIPFTLTSMILGGAFNGAGATWYNMWIFAVTVWCLRLPMAYTLGHHVLGNATGVWMSQLASQMVQAGLLFYFFTFGNWQRFAMVRRRERNGQQGASVAGTPLGTNGANLRK</sequence>
<evidence type="ECO:0000256" key="5">
    <source>
        <dbReference type="ARBA" id="ARBA00022692"/>
    </source>
</evidence>
<dbReference type="InterPro" id="IPR050222">
    <property type="entry name" value="MATE_MdtK"/>
</dbReference>
<dbReference type="GO" id="GO:0015297">
    <property type="term" value="F:antiporter activity"/>
    <property type="evidence" value="ECO:0007669"/>
    <property type="project" value="UniProtKB-KW"/>
</dbReference>
<evidence type="ECO:0000256" key="11">
    <source>
        <dbReference type="SAM" id="Phobius"/>
    </source>
</evidence>
<feature type="transmembrane region" description="Helical" evidence="11">
    <location>
        <begin position="162"/>
        <end position="185"/>
    </location>
</feature>
<feature type="transmembrane region" description="Helical" evidence="11">
    <location>
        <begin position="357"/>
        <end position="378"/>
    </location>
</feature>
<feature type="transmembrane region" description="Helical" evidence="11">
    <location>
        <begin position="238"/>
        <end position="263"/>
    </location>
</feature>
<dbReference type="Proteomes" id="UP000580856">
    <property type="component" value="Unassembled WGS sequence"/>
</dbReference>
<evidence type="ECO:0000256" key="9">
    <source>
        <dbReference type="ARBA" id="ARBA00031636"/>
    </source>
</evidence>
<feature type="region of interest" description="Disordered" evidence="10">
    <location>
        <begin position="455"/>
        <end position="474"/>
    </location>
</feature>
<feature type="transmembrane region" description="Helical" evidence="11">
    <location>
        <begin position="316"/>
        <end position="337"/>
    </location>
</feature>
<organism evidence="12 13">
    <name type="scientific">Desulfobaculum xiamenense</name>
    <dbReference type="NCBI Taxonomy" id="995050"/>
    <lineage>
        <taxon>Bacteria</taxon>
        <taxon>Pseudomonadati</taxon>
        <taxon>Thermodesulfobacteriota</taxon>
        <taxon>Desulfovibrionia</taxon>
        <taxon>Desulfovibrionales</taxon>
        <taxon>Desulfovibrionaceae</taxon>
        <taxon>Desulfobaculum</taxon>
    </lineage>
</organism>
<gene>
    <name evidence="12" type="ORF">GGQ74_002777</name>
</gene>
<evidence type="ECO:0000256" key="6">
    <source>
        <dbReference type="ARBA" id="ARBA00022989"/>
    </source>
</evidence>
<keyword evidence="6 11" id="KW-1133">Transmembrane helix</keyword>
<dbReference type="CDD" id="cd13137">
    <property type="entry name" value="MATE_NorM_like"/>
    <property type="match status" value="1"/>
</dbReference>
<feature type="transmembrane region" description="Helical" evidence="11">
    <location>
        <begin position="129"/>
        <end position="150"/>
    </location>
</feature>
<dbReference type="AlphaFoldDB" id="A0A846QRU0"/>
<evidence type="ECO:0000256" key="3">
    <source>
        <dbReference type="ARBA" id="ARBA00022449"/>
    </source>
</evidence>